<accession>A0A0E0JQN1</accession>
<proteinExistence type="predicted"/>
<protein>
    <submittedName>
        <fullName evidence="1">Uncharacterized protein</fullName>
    </submittedName>
</protein>
<reference evidence="1" key="2">
    <citation type="submission" date="2018-05" db="EMBL/GenBank/DDBJ databases">
        <title>OpunRS2 (Oryza punctata Reference Sequence Version 2).</title>
        <authorList>
            <person name="Zhang J."/>
            <person name="Kudrna D."/>
            <person name="Lee S."/>
            <person name="Talag J."/>
            <person name="Welchert J."/>
            <person name="Wing R.A."/>
        </authorList>
    </citation>
    <scope>NUCLEOTIDE SEQUENCE [LARGE SCALE GENOMIC DNA]</scope>
</reference>
<evidence type="ECO:0000313" key="1">
    <source>
        <dbReference type="EnsemblPlants" id="OPUNC01G35000.7"/>
    </source>
</evidence>
<dbReference type="Proteomes" id="UP000026962">
    <property type="component" value="Chromosome 1"/>
</dbReference>
<evidence type="ECO:0000313" key="2">
    <source>
        <dbReference type="Proteomes" id="UP000026962"/>
    </source>
</evidence>
<sequence>MVTAATEGEESRRGGKERLIVVGPGRHQRLLLLLAVVPTRGGAGGAHVTAGGEEEEKGGVVVVGGWWPRENQFCVLPIKAKAAAPFDGARKGRWAVAWEGGRGVRFLATSVGRGRFWRCQIDRARKEITRNYDNLVPFVSLTFGVCSDAFRL</sequence>
<reference evidence="1" key="1">
    <citation type="submission" date="2015-04" db="UniProtKB">
        <authorList>
            <consortium name="EnsemblPlants"/>
        </authorList>
    </citation>
    <scope>IDENTIFICATION</scope>
</reference>
<dbReference type="HOGENOM" id="CLU_1725239_0_0_1"/>
<keyword evidence="2" id="KW-1185">Reference proteome</keyword>
<name>A0A0E0JQN1_ORYPU</name>
<dbReference type="EnsemblPlants" id="OPUNC01G35000.7">
    <property type="protein sequence ID" value="OPUNC01G35000.7"/>
    <property type="gene ID" value="OPUNC01G35000"/>
</dbReference>
<dbReference type="Gramene" id="OPUNC01G35000.7">
    <property type="protein sequence ID" value="OPUNC01G35000.7"/>
    <property type="gene ID" value="OPUNC01G35000"/>
</dbReference>
<organism evidence="1">
    <name type="scientific">Oryza punctata</name>
    <name type="common">Red rice</name>
    <dbReference type="NCBI Taxonomy" id="4537"/>
    <lineage>
        <taxon>Eukaryota</taxon>
        <taxon>Viridiplantae</taxon>
        <taxon>Streptophyta</taxon>
        <taxon>Embryophyta</taxon>
        <taxon>Tracheophyta</taxon>
        <taxon>Spermatophyta</taxon>
        <taxon>Magnoliopsida</taxon>
        <taxon>Liliopsida</taxon>
        <taxon>Poales</taxon>
        <taxon>Poaceae</taxon>
        <taxon>BOP clade</taxon>
        <taxon>Oryzoideae</taxon>
        <taxon>Oryzeae</taxon>
        <taxon>Oryzinae</taxon>
        <taxon>Oryza</taxon>
    </lineage>
</organism>
<dbReference type="AlphaFoldDB" id="A0A0E0JQN1"/>